<dbReference type="InterPro" id="IPR006140">
    <property type="entry name" value="D-isomer_DH_NAD-bd"/>
</dbReference>
<feature type="domain" description="D-isomer specific 2-hydroxyacid dehydrogenase catalytic" evidence="5">
    <location>
        <begin position="10"/>
        <end position="335"/>
    </location>
</feature>
<dbReference type="PANTHER" id="PTHR43026:SF1">
    <property type="entry name" value="2-HYDROXYACID DEHYDROGENASE HOMOLOG 1-RELATED"/>
    <property type="match status" value="1"/>
</dbReference>
<sequence>MGLQAKSMKVAVFNTKSYDRTFLTAANVGGQHDLVFFEAHLTLETSVLAAGFPAVCAFVNDCLDAKTLRAIAEKGVRLLVLRSAGFNHVDLAAARDLDLTILRVPAYSPYAVAEHAVALILSLNRKIHRAYNRVREGNFALDGLLGFDLHDKTVGIVGTGRIGEITAKILHGFGCRLLGYDVFQSPDCLALGMEYVALPELFAASDIVSLHCPLIPETYHLIGVEAIGQMKPGMMLINTSRGQLIDTKAVTKALKSGKIGYLGLDVYEQETDLFFEDLSNHVIQDDVFQRLLTFPNVLITGHQAFFTEEALTNIAETTIANIADFEQGRPCANQIDLDRVNK</sequence>
<dbReference type="SUPFAM" id="SSF51735">
    <property type="entry name" value="NAD(P)-binding Rossmann-fold domains"/>
    <property type="match status" value="1"/>
</dbReference>
<evidence type="ECO:0000313" key="8">
    <source>
        <dbReference type="Proteomes" id="UP000702425"/>
    </source>
</evidence>
<evidence type="ECO:0000256" key="2">
    <source>
        <dbReference type="ARBA" id="ARBA00023002"/>
    </source>
</evidence>
<organism evidence="7 8">
    <name type="scientific">Microcoleus asticus IPMA8</name>
    <dbReference type="NCBI Taxonomy" id="2563858"/>
    <lineage>
        <taxon>Bacteria</taxon>
        <taxon>Bacillati</taxon>
        <taxon>Cyanobacteriota</taxon>
        <taxon>Cyanophyceae</taxon>
        <taxon>Oscillatoriophycideae</taxon>
        <taxon>Oscillatoriales</taxon>
        <taxon>Microcoleaceae</taxon>
        <taxon>Microcoleus</taxon>
        <taxon>Microcoleus asticus</taxon>
    </lineage>
</organism>
<dbReference type="Pfam" id="PF02826">
    <property type="entry name" value="2-Hacid_dh_C"/>
    <property type="match status" value="1"/>
</dbReference>
<keyword evidence="8" id="KW-1185">Reference proteome</keyword>
<gene>
    <name evidence="7" type="primary">ldhA</name>
    <name evidence="7" type="ORF">E5S67_01470</name>
</gene>
<evidence type="ECO:0000256" key="1">
    <source>
        <dbReference type="ARBA" id="ARBA00005854"/>
    </source>
</evidence>
<evidence type="ECO:0000313" key="7">
    <source>
        <dbReference type="EMBL" id="NQE33749.1"/>
    </source>
</evidence>
<accession>A0ABX2CTL8</accession>
<keyword evidence="2 4" id="KW-0560">Oxidoreductase</keyword>
<dbReference type="Pfam" id="PF00389">
    <property type="entry name" value="2-Hacid_dh"/>
    <property type="match status" value="1"/>
</dbReference>
<proteinExistence type="inferred from homology"/>
<keyword evidence="3" id="KW-0520">NAD</keyword>
<dbReference type="InterPro" id="IPR029753">
    <property type="entry name" value="D-isomer_DH_CS"/>
</dbReference>
<dbReference type="PROSITE" id="PS00065">
    <property type="entry name" value="D_2_HYDROXYACID_DH_1"/>
    <property type="match status" value="1"/>
</dbReference>
<reference evidence="7 8" key="1">
    <citation type="journal article" date="2020" name="Sci. Rep.">
        <title>A novel cyanobacterial geosmin producer, revising GeoA distribution and dispersion patterns in Bacteria.</title>
        <authorList>
            <person name="Churro C."/>
            <person name="Semedo-Aguiar A.P."/>
            <person name="Silva A.D."/>
            <person name="Pereira-Leal J.B."/>
            <person name="Leite R.B."/>
        </authorList>
    </citation>
    <scope>NUCLEOTIDE SEQUENCE [LARGE SCALE GENOMIC DNA]</scope>
    <source>
        <strain evidence="7 8">IPMA8</strain>
    </source>
</reference>
<dbReference type="GO" id="GO:0008720">
    <property type="term" value="F:D-lactate dehydrogenase (NAD+) activity"/>
    <property type="evidence" value="ECO:0007669"/>
    <property type="project" value="UniProtKB-EC"/>
</dbReference>
<dbReference type="EMBL" id="SRRZ01000019">
    <property type="protein sequence ID" value="NQE33749.1"/>
    <property type="molecule type" value="Genomic_DNA"/>
</dbReference>
<comment type="caution">
    <text evidence="7">The sequence shown here is derived from an EMBL/GenBank/DDBJ whole genome shotgun (WGS) entry which is preliminary data.</text>
</comment>
<dbReference type="EC" id="1.1.1.28" evidence="7"/>
<dbReference type="SUPFAM" id="SSF52283">
    <property type="entry name" value="Formate/glycerate dehydrogenase catalytic domain-like"/>
    <property type="match status" value="1"/>
</dbReference>
<dbReference type="InterPro" id="IPR058205">
    <property type="entry name" value="D-LDH-like"/>
</dbReference>
<dbReference type="Proteomes" id="UP000702425">
    <property type="component" value="Unassembled WGS sequence"/>
</dbReference>
<name>A0ABX2CTL8_9CYAN</name>
<dbReference type="PANTHER" id="PTHR43026">
    <property type="entry name" value="2-HYDROXYACID DEHYDROGENASE HOMOLOG 1-RELATED"/>
    <property type="match status" value="1"/>
</dbReference>
<evidence type="ECO:0000259" key="6">
    <source>
        <dbReference type="Pfam" id="PF02826"/>
    </source>
</evidence>
<dbReference type="PROSITE" id="PS00671">
    <property type="entry name" value="D_2_HYDROXYACID_DH_3"/>
    <property type="match status" value="1"/>
</dbReference>
<dbReference type="PROSITE" id="PS00670">
    <property type="entry name" value="D_2_HYDROXYACID_DH_2"/>
    <property type="match status" value="1"/>
</dbReference>
<evidence type="ECO:0000259" key="5">
    <source>
        <dbReference type="Pfam" id="PF00389"/>
    </source>
</evidence>
<dbReference type="InterPro" id="IPR006139">
    <property type="entry name" value="D-isomer_2_OHA_DH_cat_dom"/>
</dbReference>
<evidence type="ECO:0000256" key="3">
    <source>
        <dbReference type="ARBA" id="ARBA00023027"/>
    </source>
</evidence>
<feature type="domain" description="D-isomer specific 2-hydroxyacid dehydrogenase NAD-binding" evidence="6">
    <location>
        <begin position="117"/>
        <end position="304"/>
    </location>
</feature>
<dbReference type="InterPro" id="IPR029752">
    <property type="entry name" value="D-isomer_DH_CS1"/>
</dbReference>
<dbReference type="CDD" id="cd12183">
    <property type="entry name" value="LDH_like_2"/>
    <property type="match status" value="1"/>
</dbReference>
<protein>
    <submittedName>
        <fullName evidence="7">D-lactate dehydrogenase</fullName>
        <ecNumber evidence="7">1.1.1.28</ecNumber>
    </submittedName>
</protein>
<dbReference type="InterPro" id="IPR036291">
    <property type="entry name" value="NAD(P)-bd_dom_sf"/>
</dbReference>
<evidence type="ECO:0000256" key="4">
    <source>
        <dbReference type="RuleBase" id="RU003719"/>
    </source>
</evidence>
<dbReference type="Gene3D" id="3.40.50.720">
    <property type="entry name" value="NAD(P)-binding Rossmann-like Domain"/>
    <property type="match status" value="2"/>
</dbReference>
<comment type="similarity">
    <text evidence="1 4">Belongs to the D-isomer specific 2-hydroxyacid dehydrogenase family.</text>
</comment>